<keyword evidence="7" id="KW-0481">Metalloenzyme inhibitor</keyword>
<evidence type="ECO:0000256" key="3">
    <source>
        <dbReference type="ARBA" id="ARBA00011847"/>
    </source>
</evidence>
<comment type="subcellular location">
    <subcellularLocation>
        <location evidence="1">Secreted</location>
    </subcellularLocation>
</comment>
<dbReference type="Pfam" id="PF00965">
    <property type="entry name" value="TIMP"/>
    <property type="match status" value="1"/>
</dbReference>
<proteinExistence type="inferred from homology"/>
<dbReference type="SMART" id="SM00206">
    <property type="entry name" value="NTR"/>
    <property type="match status" value="1"/>
</dbReference>
<dbReference type="InterPro" id="IPR001820">
    <property type="entry name" value="TIMP"/>
</dbReference>
<reference evidence="8 9" key="1">
    <citation type="submission" date="2023-05" db="EMBL/GenBank/DDBJ databases">
        <title>B98-5 Cell Line De Novo Hybrid Assembly: An Optical Mapping Approach.</title>
        <authorList>
            <person name="Kananen K."/>
            <person name="Auerbach J.A."/>
            <person name="Kautto E."/>
            <person name="Blachly J.S."/>
        </authorList>
    </citation>
    <scope>NUCLEOTIDE SEQUENCE [LARGE SCALE GENOMIC DNA]</scope>
    <source>
        <strain evidence="8">B95-8</strain>
        <tissue evidence="8">Cell line</tissue>
    </source>
</reference>
<keyword evidence="4" id="KW-0964">Secreted</keyword>
<sequence>MRKVRVSVCKITRCPMIPCYISSPDKCLWMDWVMEKNINGHQAKFFPCIKRSNGSCAWYHGAVPAPRSRNFSTSRTHNRACHSPVANYKASKGFNWSSSDIPSWKQHE</sequence>
<dbReference type="EMBL" id="JASSZA010000006">
    <property type="protein sequence ID" value="KAK2109242.1"/>
    <property type="molecule type" value="Genomic_DNA"/>
</dbReference>
<evidence type="ECO:0000256" key="5">
    <source>
        <dbReference type="ARBA" id="ARBA00022608"/>
    </source>
</evidence>
<evidence type="ECO:0000256" key="6">
    <source>
        <dbReference type="ARBA" id="ARBA00022690"/>
    </source>
</evidence>
<dbReference type="SUPFAM" id="SSF50242">
    <property type="entry name" value="TIMP-like"/>
    <property type="match status" value="1"/>
</dbReference>
<keyword evidence="9" id="KW-1185">Reference proteome</keyword>
<organism evidence="8 9">
    <name type="scientific">Saguinus oedipus</name>
    <name type="common">Cotton-top tamarin</name>
    <name type="synonym">Oedipomidas oedipus</name>
    <dbReference type="NCBI Taxonomy" id="9490"/>
    <lineage>
        <taxon>Eukaryota</taxon>
        <taxon>Metazoa</taxon>
        <taxon>Chordata</taxon>
        <taxon>Craniata</taxon>
        <taxon>Vertebrata</taxon>
        <taxon>Euteleostomi</taxon>
        <taxon>Mammalia</taxon>
        <taxon>Eutheria</taxon>
        <taxon>Euarchontoglires</taxon>
        <taxon>Primates</taxon>
        <taxon>Haplorrhini</taxon>
        <taxon>Platyrrhini</taxon>
        <taxon>Cebidae</taxon>
        <taxon>Callitrichinae</taxon>
        <taxon>Saguinus</taxon>
    </lineage>
</organism>
<dbReference type="InterPro" id="IPR008993">
    <property type="entry name" value="TIMP-like_OB-fold"/>
</dbReference>
<comment type="subunit">
    <text evidence="3">Interacts (via the C-terminal) with MMP2 (via the C-terminal PEX domain); the interaction inhibits the MMP2 activity.</text>
</comment>
<accession>A0ABQ9VJ28</accession>
<name>A0ABQ9VJ28_SAGOE</name>
<evidence type="ECO:0000256" key="4">
    <source>
        <dbReference type="ARBA" id="ARBA00022525"/>
    </source>
</evidence>
<keyword evidence="5" id="KW-0483">Metalloprotease inhibitor</keyword>
<evidence type="ECO:0000256" key="1">
    <source>
        <dbReference type="ARBA" id="ARBA00004613"/>
    </source>
</evidence>
<evidence type="ECO:0000313" key="8">
    <source>
        <dbReference type="EMBL" id="KAK2109242.1"/>
    </source>
</evidence>
<evidence type="ECO:0000313" key="9">
    <source>
        <dbReference type="Proteomes" id="UP001266305"/>
    </source>
</evidence>
<evidence type="ECO:0000256" key="7">
    <source>
        <dbReference type="ARBA" id="ARBA00023215"/>
    </source>
</evidence>
<protein>
    <submittedName>
        <fullName evidence="8">Uncharacterized protein</fullName>
    </submittedName>
</protein>
<evidence type="ECO:0000256" key="2">
    <source>
        <dbReference type="ARBA" id="ARBA00011027"/>
    </source>
</evidence>
<dbReference type="PANTHER" id="PTHR11844">
    <property type="entry name" value="METALLOPROTEASE INHIBITOR"/>
    <property type="match status" value="1"/>
</dbReference>
<dbReference type="InterPro" id="IPR027465">
    <property type="entry name" value="TIMP_C"/>
</dbReference>
<comment type="similarity">
    <text evidence="2">Belongs to the protease inhibitor I35 (TIMP) family.</text>
</comment>
<keyword evidence="6" id="KW-0646">Protease inhibitor</keyword>
<dbReference type="Gene3D" id="3.90.370.10">
    <property type="entry name" value="Tissue inhibitor of metalloproteinase-1. Chain B, domain 1"/>
    <property type="match status" value="1"/>
</dbReference>
<dbReference type="Proteomes" id="UP001266305">
    <property type="component" value="Unassembled WGS sequence"/>
</dbReference>
<gene>
    <name evidence="8" type="ORF">P7K49_014407</name>
</gene>
<comment type="caution">
    <text evidence="8">The sequence shown here is derived from an EMBL/GenBank/DDBJ whole genome shotgun (WGS) entry which is preliminary data.</text>
</comment>
<dbReference type="PANTHER" id="PTHR11844:SF24">
    <property type="entry name" value="METALLOPROTEINASE INHIBITOR 2"/>
    <property type="match status" value="1"/>
</dbReference>